<protein>
    <submittedName>
        <fullName evidence="3">Uncharacterized protein</fullName>
    </submittedName>
</protein>
<evidence type="ECO:0000313" key="3">
    <source>
        <dbReference type="EMBL" id="KAG5511137.1"/>
    </source>
</evidence>
<keyword evidence="1" id="KW-0175">Coiled coil</keyword>
<keyword evidence="4" id="KW-1185">Reference proteome</keyword>
<sequence>MNATQGSSGSGAAKAAPIGGLDVLMLQTFNDQQLIILRQKELVKALKERVEELEGHQRQTDVTLSAASAKAEEKSATLSYTSEVELQRHVKTLEKENQRLSDLVGELRGELNTVSEQLHAQKHHAQKEMDAWKEKVTNTEAKCVNTAQLLEEVSRRNQKLLELLDRHRGESEVSAYESAQWRSLATTAVGYLDRVKQRYARDQIYSIEEDVQRYASRRLHTLHAATSTPQLLENEALEETRKMWSRSAQVPKEDVTLQTMEQQQQQQQEPVPPELHVSN</sequence>
<dbReference type="OrthoDB" id="264651at2759"/>
<organism evidence="3 4">
    <name type="scientific">Porcisia hertigi</name>
    <dbReference type="NCBI Taxonomy" id="2761500"/>
    <lineage>
        <taxon>Eukaryota</taxon>
        <taxon>Discoba</taxon>
        <taxon>Euglenozoa</taxon>
        <taxon>Kinetoplastea</taxon>
        <taxon>Metakinetoplastina</taxon>
        <taxon>Trypanosomatida</taxon>
        <taxon>Trypanosomatidae</taxon>
        <taxon>Leishmaniinae</taxon>
        <taxon>Porcisia</taxon>
    </lineage>
</organism>
<comment type="caution">
    <text evidence="3">The sequence shown here is derived from an EMBL/GenBank/DDBJ whole genome shotgun (WGS) entry which is preliminary data.</text>
</comment>
<reference evidence="3 4" key="1">
    <citation type="submission" date="2021-02" db="EMBL/GenBank/DDBJ databases">
        <title>Porcisia hertigi Genome sequencing and assembly.</title>
        <authorList>
            <person name="Almutairi H."/>
            <person name="Gatherer D."/>
        </authorList>
    </citation>
    <scope>NUCLEOTIDE SEQUENCE [LARGE SCALE GENOMIC DNA]</scope>
    <source>
        <strain evidence="3 4">C119</strain>
    </source>
</reference>
<proteinExistence type="predicted"/>
<evidence type="ECO:0000313" key="4">
    <source>
        <dbReference type="Proteomes" id="UP000674318"/>
    </source>
</evidence>
<name>A0A836LKB0_9TRYP</name>
<evidence type="ECO:0000256" key="1">
    <source>
        <dbReference type="SAM" id="Coils"/>
    </source>
</evidence>
<dbReference type="GeneID" id="94293097"/>
<gene>
    <name evidence="3" type="ORF">JKF63_07077</name>
</gene>
<dbReference type="AlphaFoldDB" id="A0A836LKB0"/>
<feature type="coiled-coil region" evidence="1">
    <location>
        <begin position="83"/>
        <end position="170"/>
    </location>
</feature>
<dbReference type="Proteomes" id="UP000674318">
    <property type="component" value="Chromosome 6"/>
</dbReference>
<dbReference type="EMBL" id="JAFJZO010000006">
    <property type="protein sequence ID" value="KAG5511137.1"/>
    <property type="molecule type" value="Genomic_DNA"/>
</dbReference>
<dbReference type="RefSeq" id="XP_067759458.1">
    <property type="nucleotide sequence ID" value="XM_067903020.1"/>
</dbReference>
<dbReference type="KEGG" id="phet:94293097"/>
<evidence type="ECO:0000256" key="2">
    <source>
        <dbReference type="SAM" id="MobiDB-lite"/>
    </source>
</evidence>
<accession>A0A836LKB0</accession>
<feature type="region of interest" description="Disordered" evidence="2">
    <location>
        <begin position="244"/>
        <end position="279"/>
    </location>
</feature>